<evidence type="ECO:0000256" key="4">
    <source>
        <dbReference type="ARBA" id="ARBA00032858"/>
    </source>
</evidence>
<feature type="compositionally biased region" description="Basic and acidic residues" evidence="5">
    <location>
        <begin position="352"/>
        <end position="361"/>
    </location>
</feature>
<keyword evidence="2" id="KW-0479">Metal-binding</keyword>
<reference evidence="7 8" key="1">
    <citation type="submission" date="2013-02" db="EMBL/GenBank/DDBJ databases">
        <title>Genome sequence of Candida maltosa Xu316, a potential industrial strain for xylitol and ethanol production.</title>
        <authorList>
            <person name="Yu J."/>
            <person name="Wang Q."/>
            <person name="Geng X."/>
            <person name="Bao W."/>
            <person name="He P."/>
            <person name="Cai J."/>
        </authorList>
    </citation>
    <scope>NUCLEOTIDE SEQUENCE [LARGE SCALE GENOMIC DNA]</scope>
    <source>
        <strain evidence="8">Xu316</strain>
    </source>
</reference>
<dbReference type="eggNOG" id="KOG0909">
    <property type="taxonomic scope" value="Eukaryota"/>
</dbReference>
<dbReference type="Pfam" id="PF03835">
    <property type="entry name" value="Rad4"/>
    <property type="match status" value="1"/>
</dbReference>
<organism evidence="7 8">
    <name type="scientific">Candida maltosa (strain Xu316)</name>
    <name type="common">Yeast</name>
    <dbReference type="NCBI Taxonomy" id="1245528"/>
    <lineage>
        <taxon>Eukaryota</taxon>
        <taxon>Fungi</taxon>
        <taxon>Dikarya</taxon>
        <taxon>Ascomycota</taxon>
        <taxon>Saccharomycotina</taxon>
        <taxon>Pichiomycetes</taxon>
        <taxon>Debaryomycetaceae</taxon>
        <taxon>Candida/Lodderomyces clade</taxon>
        <taxon>Candida</taxon>
    </lineage>
</organism>
<dbReference type="Gene3D" id="2.20.25.10">
    <property type="match status" value="1"/>
</dbReference>
<dbReference type="InterPro" id="IPR002931">
    <property type="entry name" value="Transglutaminase-like"/>
</dbReference>
<sequence>MPPTTDYKSLSDKLIIAYTKQKINHDKLKNYIPGQQLSQYSQLPVNSSIISLANSVDKYRDTDALDAALDSIDLEKIYGNLEKREKENKNPELDYDDLLVQELLRYFKNDFFTWVNKPKCSCGSENVEPQGRMKGPQGNPDQISVIEVYRCSKCGQRVEFPRIKNPVSLLRTKSGRCGEWVNCFMLILQALIGGDGDRIRYVWNQEDHVWCEYYSYGSHRWIHLDPCEAVFDEPLLYCNNWGKKMSFVIGFNRHYMIDLSQKYITTEKQIPQSSITDTKKVKPLIKFLNAAKQSKYYEELSHWNNPDETLRKVYYDIIVPHNSELLGKTATTSTPTKTDLPQGRQSGSAEWTKSRGEGGDA</sequence>
<evidence type="ECO:0000313" key="8">
    <source>
        <dbReference type="Proteomes" id="UP000011777"/>
    </source>
</evidence>
<dbReference type="GO" id="GO:0005634">
    <property type="term" value="C:nucleus"/>
    <property type="evidence" value="ECO:0007669"/>
    <property type="project" value="TreeGrafter"/>
</dbReference>
<dbReference type="OMA" id="AWDKPRL"/>
<dbReference type="Proteomes" id="UP000011777">
    <property type="component" value="Unassembled WGS sequence"/>
</dbReference>
<feature type="domain" description="Transglutaminase-like" evidence="6">
    <location>
        <begin position="169"/>
        <end position="228"/>
    </location>
</feature>
<evidence type="ECO:0000313" key="7">
    <source>
        <dbReference type="EMBL" id="EMG50746.1"/>
    </source>
</evidence>
<comment type="similarity">
    <text evidence="1">Belongs to the transglutaminase-like superfamily. PNGase family.</text>
</comment>
<dbReference type="HOGENOM" id="CLU_031058_0_1_1"/>
<gene>
    <name evidence="7" type="ORF">G210_1251</name>
</gene>
<dbReference type="InterPro" id="IPR038765">
    <property type="entry name" value="Papain-like_cys_pep_sf"/>
</dbReference>
<protein>
    <recommendedName>
        <fullName evidence="4">Peptide:N-glycanase 1</fullName>
    </recommendedName>
</protein>
<keyword evidence="3" id="KW-0862">Zinc</keyword>
<feature type="region of interest" description="Disordered" evidence="5">
    <location>
        <begin position="328"/>
        <end position="361"/>
    </location>
</feature>
<evidence type="ECO:0000256" key="3">
    <source>
        <dbReference type="ARBA" id="ARBA00022833"/>
    </source>
</evidence>
<dbReference type="SMART" id="SM00460">
    <property type="entry name" value="TGc"/>
    <property type="match status" value="1"/>
</dbReference>
<dbReference type="PANTHER" id="PTHR12143:SF19">
    <property type="entry name" value="PEPTIDE-N(4)-(N-ACETYL-BETA-GLUCOSAMINYL)ASPARAGINE AMIDASE"/>
    <property type="match status" value="1"/>
</dbReference>
<dbReference type="InterPro" id="IPR018325">
    <property type="entry name" value="Rad4/PNGase_transGLS-fold"/>
</dbReference>
<keyword evidence="8" id="KW-1185">Reference proteome</keyword>
<evidence type="ECO:0000259" key="6">
    <source>
        <dbReference type="SMART" id="SM00460"/>
    </source>
</evidence>
<evidence type="ECO:0000256" key="1">
    <source>
        <dbReference type="ARBA" id="ARBA00009390"/>
    </source>
</evidence>
<dbReference type="GO" id="GO:0006516">
    <property type="term" value="P:glycoprotein catabolic process"/>
    <property type="evidence" value="ECO:0007669"/>
    <property type="project" value="TreeGrafter"/>
</dbReference>
<accession>M3IVT1</accession>
<dbReference type="GO" id="GO:0046872">
    <property type="term" value="F:metal ion binding"/>
    <property type="evidence" value="ECO:0007669"/>
    <property type="project" value="UniProtKB-KW"/>
</dbReference>
<dbReference type="AlphaFoldDB" id="M3IVT1"/>
<proteinExistence type="inferred from homology"/>
<dbReference type="InterPro" id="IPR050883">
    <property type="entry name" value="PNGase"/>
</dbReference>
<dbReference type="EMBL" id="AOGT01000133">
    <property type="protein sequence ID" value="EMG50746.1"/>
    <property type="molecule type" value="Genomic_DNA"/>
</dbReference>
<name>M3IVT1_CANMX</name>
<dbReference type="GO" id="GO:0005829">
    <property type="term" value="C:cytosol"/>
    <property type="evidence" value="ECO:0007669"/>
    <property type="project" value="TreeGrafter"/>
</dbReference>
<evidence type="ECO:0000256" key="2">
    <source>
        <dbReference type="ARBA" id="ARBA00022723"/>
    </source>
</evidence>
<dbReference type="OrthoDB" id="409136at2759"/>
<dbReference type="Gene3D" id="3.10.620.30">
    <property type="match status" value="1"/>
</dbReference>
<dbReference type="SUPFAM" id="SSF54001">
    <property type="entry name" value="Cysteine proteinases"/>
    <property type="match status" value="1"/>
</dbReference>
<dbReference type="PANTHER" id="PTHR12143">
    <property type="entry name" value="PEPTIDE N-GLYCANASE PNGASE -RELATED"/>
    <property type="match status" value="1"/>
</dbReference>
<dbReference type="STRING" id="1245528.M3IVT1"/>
<comment type="caution">
    <text evidence="7">The sequence shown here is derived from an EMBL/GenBank/DDBJ whole genome shotgun (WGS) entry which is preliminary data.</text>
</comment>
<dbReference type="GO" id="GO:0000224">
    <property type="term" value="F:peptide-N4-(N-acetyl-beta-glucosaminyl)asparagine amidase activity"/>
    <property type="evidence" value="ECO:0007669"/>
    <property type="project" value="TreeGrafter"/>
</dbReference>
<evidence type="ECO:0000256" key="5">
    <source>
        <dbReference type="SAM" id="MobiDB-lite"/>
    </source>
</evidence>
<feature type="compositionally biased region" description="Low complexity" evidence="5">
    <location>
        <begin position="329"/>
        <end position="338"/>
    </location>
</feature>